<keyword evidence="2 13" id="KW-0237">DNA synthesis</keyword>
<dbReference type="InterPro" id="IPR001267">
    <property type="entry name" value="Thymidine_kinase"/>
</dbReference>
<dbReference type="EC" id="2.7.1.21" evidence="13"/>
<dbReference type="FunFam" id="3.40.50.300:FF:001270">
    <property type="entry name" value="Thymidine kinase"/>
    <property type="match status" value="1"/>
</dbReference>
<evidence type="ECO:0000256" key="14">
    <source>
        <dbReference type="RuleBase" id="RU004165"/>
    </source>
</evidence>
<dbReference type="SUPFAM" id="SSF57716">
    <property type="entry name" value="Glucocorticoid receptor-like (DNA-binding domain)"/>
    <property type="match status" value="1"/>
</dbReference>
<dbReference type="PIRSF" id="PIRSF035805">
    <property type="entry name" value="TK_cell"/>
    <property type="match status" value="1"/>
</dbReference>
<dbReference type="GO" id="GO:0071897">
    <property type="term" value="P:DNA biosynthetic process"/>
    <property type="evidence" value="ECO:0007669"/>
    <property type="project" value="UniProtKB-KW"/>
</dbReference>
<comment type="similarity">
    <text evidence="1 14">Belongs to the thymidine kinase family.</text>
</comment>
<dbReference type="PANTHER" id="PTHR11441:SF0">
    <property type="entry name" value="THYMIDINE KINASE, CYTOSOLIC"/>
    <property type="match status" value="1"/>
</dbReference>
<gene>
    <name evidence="15" type="ORF">Mgra_00001990</name>
</gene>
<dbReference type="Gene3D" id="3.40.50.300">
    <property type="entry name" value="P-loop containing nucleotide triphosphate hydrolases"/>
    <property type="match status" value="1"/>
</dbReference>
<dbReference type="GO" id="GO:0046872">
    <property type="term" value="F:metal ion binding"/>
    <property type="evidence" value="ECO:0007669"/>
    <property type="project" value="UniProtKB-KW"/>
</dbReference>
<dbReference type="Pfam" id="PF00265">
    <property type="entry name" value="TK"/>
    <property type="match status" value="1"/>
</dbReference>
<evidence type="ECO:0000256" key="11">
    <source>
        <dbReference type="PIRSR" id="PIRSR035805-1"/>
    </source>
</evidence>
<evidence type="ECO:0000256" key="1">
    <source>
        <dbReference type="ARBA" id="ARBA00007587"/>
    </source>
</evidence>
<keyword evidence="8 13" id="KW-0067">ATP-binding</keyword>
<dbReference type="OrthoDB" id="439028at2759"/>
<dbReference type="PANTHER" id="PTHR11441">
    <property type="entry name" value="THYMIDINE KINASE"/>
    <property type="match status" value="1"/>
</dbReference>
<keyword evidence="16" id="KW-1185">Reference proteome</keyword>
<name>A0A8S9ZZ73_9BILA</name>
<dbReference type="SUPFAM" id="SSF52540">
    <property type="entry name" value="P-loop containing nucleoside triphosphate hydrolases"/>
    <property type="match status" value="1"/>
</dbReference>
<evidence type="ECO:0000256" key="13">
    <source>
        <dbReference type="RuleBase" id="RU000544"/>
    </source>
</evidence>
<keyword evidence="7" id="KW-0862">Zinc</keyword>
<keyword evidence="3 13" id="KW-0808">Transferase</keyword>
<sequence length="204" mass="23324">MSECVCYQRGSIQLIIGPMFSGKTTELFRLATRHTLAGRSVAIIKYRHDTRYDATYACTHDYRKMEAFIAETIEEVYELIKNNDVIGIDEGQFFKDLVKYSQYLADNGKIVIIAALNGDYKQEPFPNVTKLIPLAEKIEKLNAVCNCGQSASFTFRLSSNKKIEIIGGQELYRAMCRQCVIQNTKEKENRNEINKIKGKFPLEN</sequence>
<reference evidence="15" key="1">
    <citation type="journal article" date="2020" name="Ecol. Evol.">
        <title>Genome structure and content of the rice root-knot nematode (Meloidogyne graminicola).</title>
        <authorList>
            <person name="Phan N.T."/>
            <person name="Danchin E.G.J."/>
            <person name="Klopp C."/>
            <person name="Perfus-Barbeoch L."/>
            <person name="Kozlowski D.K."/>
            <person name="Koutsovoulos G.D."/>
            <person name="Lopez-Roques C."/>
            <person name="Bouchez O."/>
            <person name="Zahm M."/>
            <person name="Besnard G."/>
            <person name="Bellafiore S."/>
        </authorList>
    </citation>
    <scope>NUCLEOTIDE SEQUENCE</scope>
    <source>
        <strain evidence="15">VN-18</strain>
    </source>
</reference>
<evidence type="ECO:0000256" key="6">
    <source>
        <dbReference type="ARBA" id="ARBA00022777"/>
    </source>
</evidence>
<dbReference type="PROSITE" id="PS00603">
    <property type="entry name" value="TK_CELLULAR_TYPE"/>
    <property type="match status" value="1"/>
</dbReference>
<proteinExistence type="inferred from homology"/>
<organism evidence="15 16">
    <name type="scientific">Meloidogyne graminicola</name>
    <dbReference type="NCBI Taxonomy" id="189291"/>
    <lineage>
        <taxon>Eukaryota</taxon>
        <taxon>Metazoa</taxon>
        <taxon>Ecdysozoa</taxon>
        <taxon>Nematoda</taxon>
        <taxon>Chromadorea</taxon>
        <taxon>Rhabditida</taxon>
        <taxon>Tylenchina</taxon>
        <taxon>Tylenchomorpha</taxon>
        <taxon>Tylenchoidea</taxon>
        <taxon>Meloidogynidae</taxon>
        <taxon>Meloidogyninae</taxon>
        <taxon>Meloidogyne</taxon>
    </lineage>
</organism>
<dbReference type="AlphaFoldDB" id="A0A8S9ZZ73"/>
<comment type="catalytic activity">
    <reaction evidence="10">
        <text>thymidine + ATP = dTMP + ADP + H(+)</text>
        <dbReference type="Rhea" id="RHEA:19129"/>
        <dbReference type="ChEBI" id="CHEBI:15378"/>
        <dbReference type="ChEBI" id="CHEBI:17748"/>
        <dbReference type="ChEBI" id="CHEBI:30616"/>
        <dbReference type="ChEBI" id="CHEBI:63528"/>
        <dbReference type="ChEBI" id="CHEBI:456216"/>
        <dbReference type="EC" id="2.7.1.21"/>
    </reaction>
    <physiologicalReaction direction="left-to-right" evidence="10">
        <dbReference type="Rhea" id="RHEA:19130"/>
    </physiologicalReaction>
</comment>
<dbReference type="InterPro" id="IPR020633">
    <property type="entry name" value="Thymidine_kinase_CS"/>
</dbReference>
<protein>
    <recommendedName>
        <fullName evidence="13">Thymidine kinase</fullName>
        <ecNumber evidence="13">2.7.1.21</ecNumber>
    </recommendedName>
</protein>
<evidence type="ECO:0000256" key="12">
    <source>
        <dbReference type="PIRSR" id="PIRSR035805-2"/>
    </source>
</evidence>
<dbReference type="GO" id="GO:0046104">
    <property type="term" value="P:thymidine metabolic process"/>
    <property type="evidence" value="ECO:0007669"/>
    <property type="project" value="TreeGrafter"/>
</dbReference>
<keyword evidence="4" id="KW-0479">Metal-binding</keyword>
<feature type="binding site" evidence="12">
    <location>
        <position position="172"/>
    </location>
    <ligand>
        <name>substrate</name>
    </ligand>
</feature>
<evidence type="ECO:0000313" key="16">
    <source>
        <dbReference type="Proteomes" id="UP000605970"/>
    </source>
</evidence>
<evidence type="ECO:0000256" key="2">
    <source>
        <dbReference type="ARBA" id="ARBA00022634"/>
    </source>
</evidence>
<feature type="active site" description="Proton acceptor" evidence="11">
    <location>
        <position position="90"/>
    </location>
</feature>
<evidence type="ECO:0000256" key="4">
    <source>
        <dbReference type="ARBA" id="ARBA00022723"/>
    </source>
</evidence>
<dbReference type="EMBL" id="JABEBT010000011">
    <property type="protein sequence ID" value="KAF7638612.1"/>
    <property type="molecule type" value="Genomic_DNA"/>
</dbReference>
<evidence type="ECO:0000256" key="5">
    <source>
        <dbReference type="ARBA" id="ARBA00022741"/>
    </source>
</evidence>
<dbReference type="GO" id="GO:0005524">
    <property type="term" value="F:ATP binding"/>
    <property type="evidence" value="ECO:0007669"/>
    <property type="project" value="UniProtKB-KW"/>
</dbReference>
<evidence type="ECO:0000256" key="10">
    <source>
        <dbReference type="ARBA" id="ARBA00048113"/>
    </source>
</evidence>
<keyword evidence="5 13" id="KW-0547">Nucleotide-binding</keyword>
<evidence type="ECO:0000256" key="7">
    <source>
        <dbReference type="ARBA" id="ARBA00022833"/>
    </source>
</evidence>
<keyword evidence="6 13" id="KW-0418">Kinase</keyword>
<dbReference type="Gene3D" id="3.30.60.20">
    <property type="match status" value="1"/>
</dbReference>
<dbReference type="GO" id="GO:0042802">
    <property type="term" value="F:identical protein binding"/>
    <property type="evidence" value="ECO:0007669"/>
    <property type="project" value="UniProtKB-ARBA"/>
</dbReference>
<dbReference type="Proteomes" id="UP000605970">
    <property type="component" value="Unassembled WGS sequence"/>
</dbReference>
<dbReference type="GO" id="GO:0004797">
    <property type="term" value="F:thymidine kinase activity"/>
    <property type="evidence" value="ECO:0007669"/>
    <property type="project" value="UniProtKB-EC"/>
</dbReference>
<evidence type="ECO:0000313" key="15">
    <source>
        <dbReference type="EMBL" id="KAF7638612.1"/>
    </source>
</evidence>
<dbReference type="InterPro" id="IPR027417">
    <property type="entry name" value="P-loop_NTPase"/>
</dbReference>
<evidence type="ECO:0000256" key="8">
    <source>
        <dbReference type="ARBA" id="ARBA00022840"/>
    </source>
</evidence>
<evidence type="ECO:0000256" key="9">
    <source>
        <dbReference type="ARBA" id="ARBA00046642"/>
    </source>
</evidence>
<accession>A0A8S9ZZ73</accession>
<comment type="subunit">
    <text evidence="9">Homotetramer. Tetramerization from dimerization is induced by ATP and increases catalytic efficiency due to a high affinity for thymidine. Tetramerization is inhibited by phosphorylation at Ser-13. Interacts (via the KEN box) with FZR1.</text>
</comment>
<comment type="caution">
    <text evidence="15">The sequence shown here is derived from an EMBL/GenBank/DDBJ whole genome shotgun (WGS) entry which is preliminary data.</text>
</comment>
<evidence type="ECO:0000256" key="3">
    <source>
        <dbReference type="ARBA" id="ARBA00022679"/>
    </source>
</evidence>